<accession>A0ABP0CRN0</accession>
<keyword evidence="4" id="KW-1185">Reference proteome</keyword>
<dbReference type="SUPFAM" id="SSF110004">
    <property type="entry name" value="Glycolipid transfer protein, GLTP"/>
    <property type="match status" value="1"/>
</dbReference>
<dbReference type="Gene3D" id="1.10.3520.10">
    <property type="entry name" value="Glycolipid transfer protein"/>
    <property type="match status" value="1"/>
</dbReference>
<dbReference type="InterPro" id="IPR036497">
    <property type="entry name" value="GLTP_sf"/>
</dbReference>
<gene>
    <name evidence="3" type="ORF">SEUCBS140593_008790</name>
</gene>
<dbReference type="PANTHER" id="PTHR10219:SF25">
    <property type="entry name" value="PLECKSTRIN HOMOLOGY DOMAIN-CONTAINING FAMILY A MEMBER 8"/>
    <property type="match status" value="1"/>
</dbReference>
<dbReference type="InterPro" id="IPR014830">
    <property type="entry name" value="Glycolipid_transfer_prot_dom"/>
</dbReference>
<name>A0ABP0CRN0_9PEZI</name>
<organism evidence="3 4">
    <name type="scientific">Sporothrix eucalyptigena</name>
    <dbReference type="NCBI Taxonomy" id="1812306"/>
    <lineage>
        <taxon>Eukaryota</taxon>
        <taxon>Fungi</taxon>
        <taxon>Dikarya</taxon>
        <taxon>Ascomycota</taxon>
        <taxon>Pezizomycotina</taxon>
        <taxon>Sordariomycetes</taxon>
        <taxon>Sordariomycetidae</taxon>
        <taxon>Ophiostomatales</taxon>
        <taxon>Ophiostomataceae</taxon>
        <taxon>Sporothrix</taxon>
    </lineage>
</organism>
<comment type="caution">
    <text evidence="3">The sequence shown here is derived from an EMBL/GenBank/DDBJ whole genome shotgun (WGS) entry which is preliminary data.</text>
</comment>
<protein>
    <recommendedName>
        <fullName evidence="2">Glycolipid transfer protein domain-containing protein</fullName>
    </recommendedName>
</protein>
<dbReference type="PANTHER" id="PTHR10219">
    <property type="entry name" value="GLYCOLIPID TRANSFER PROTEIN-RELATED"/>
    <property type="match status" value="1"/>
</dbReference>
<evidence type="ECO:0000259" key="2">
    <source>
        <dbReference type="Pfam" id="PF08718"/>
    </source>
</evidence>
<proteinExistence type="predicted"/>
<evidence type="ECO:0000313" key="4">
    <source>
        <dbReference type="Proteomes" id="UP001642482"/>
    </source>
</evidence>
<dbReference type="Pfam" id="PF08718">
    <property type="entry name" value="GLTP"/>
    <property type="match status" value="1"/>
</dbReference>
<feature type="domain" description="Glycolipid transfer protein" evidence="2">
    <location>
        <begin position="27"/>
        <end position="176"/>
    </location>
</feature>
<evidence type="ECO:0000313" key="3">
    <source>
        <dbReference type="EMBL" id="CAK7234001.1"/>
    </source>
</evidence>
<dbReference type="Proteomes" id="UP001642482">
    <property type="component" value="Unassembled WGS sequence"/>
</dbReference>
<evidence type="ECO:0000256" key="1">
    <source>
        <dbReference type="ARBA" id="ARBA00022448"/>
    </source>
</evidence>
<reference evidence="3 4" key="1">
    <citation type="submission" date="2024-01" db="EMBL/GenBank/DDBJ databases">
        <authorList>
            <person name="Allen C."/>
            <person name="Tagirdzhanova G."/>
        </authorList>
    </citation>
    <scope>NUCLEOTIDE SEQUENCE [LARGE SCALE GENOMIC DNA]</scope>
</reference>
<keyword evidence="1" id="KW-0813">Transport</keyword>
<dbReference type="EMBL" id="CAWUHD010000129">
    <property type="protein sequence ID" value="CAK7234001.1"/>
    <property type="molecule type" value="Genomic_DNA"/>
</dbReference>
<sequence>MSGTAFFDDLQKSFTDVPIDSANNNAIDTIAFLDASETMVKMFDALNSTILSNTVKPDMTNNIKGVREGCIRNPLHAATLQALIAVDAKAQEKLMWLVRGLRFIYFALTTDLAGEGTEVDAKTQAVKTQKVETLSEAFKFSYNKVLAPCHGKLVAIGIRQSLAFVPNASDFYPKLSSTLTIDEIKEKLTLWLGGLGRIVDILYPLIDDKSEEYKARLKK</sequence>